<keyword evidence="9" id="KW-1071">Ligand-gated ion channel</keyword>
<comment type="caution">
    <text evidence="15">The sequence shown here is derived from an EMBL/GenBank/DDBJ whole genome shotgun (WGS) entry which is preliminary data.</text>
</comment>
<protein>
    <submittedName>
        <fullName evidence="15">Cyclic nucleotide-gated ion channel 1</fullName>
    </submittedName>
</protein>
<comment type="similarity">
    <text evidence="2">Belongs to the cyclic nucleotide-gated cation channel (TC 1.A.1.5) family.</text>
</comment>
<dbReference type="Pfam" id="PF00520">
    <property type="entry name" value="Ion_trans"/>
    <property type="match status" value="1"/>
</dbReference>
<keyword evidence="4 13" id="KW-0812">Transmembrane</keyword>
<keyword evidence="5 13" id="KW-1133">Transmembrane helix</keyword>
<dbReference type="InterPro" id="IPR000595">
    <property type="entry name" value="cNMP-bd_dom"/>
</dbReference>
<evidence type="ECO:0000256" key="12">
    <source>
        <dbReference type="ARBA" id="ARBA00064416"/>
    </source>
</evidence>
<evidence type="ECO:0000256" key="9">
    <source>
        <dbReference type="ARBA" id="ARBA00023286"/>
    </source>
</evidence>
<dbReference type="PANTHER" id="PTHR45651:SF5">
    <property type="entry name" value="CYCLIC NUCLEOTIDE-GATED ION CHANNEL 1"/>
    <property type="match status" value="1"/>
</dbReference>
<evidence type="ECO:0000259" key="14">
    <source>
        <dbReference type="PROSITE" id="PS50042"/>
    </source>
</evidence>
<accession>A0AAV6M3I9</accession>
<dbReference type="GO" id="GO:0044325">
    <property type="term" value="F:transmembrane transporter binding"/>
    <property type="evidence" value="ECO:0007669"/>
    <property type="project" value="UniProtKB-ARBA"/>
</dbReference>
<keyword evidence="8" id="KW-0539">Nucleus</keyword>
<comment type="function">
    <text evidence="11">Cyclic nucleotide-gated channel involved in the establishment of both rhizobial and mycorrhizal associations. Required for full activation of nuclear-localized Ca(2+) oscillations by Nod and Myc factors. Simultaneous activation of the K(+)-permeable channel DMI1 and the Ca(2+) channel CNGC15 can give rise to sustained Ca(2+) oscillations. May function during fertilization in both female and male gametophytic Ca(2+) signaling.</text>
</comment>
<keyword evidence="3" id="KW-0813">Transport</keyword>
<evidence type="ECO:0000256" key="8">
    <source>
        <dbReference type="ARBA" id="ARBA00023242"/>
    </source>
</evidence>
<organism evidence="15 16">
    <name type="scientific">Cucurbita argyrosperma subsp. sororia</name>
    <dbReference type="NCBI Taxonomy" id="37648"/>
    <lineage>
        <taxon>Eukaryota</taxon>
        <taxon>Viridiplantae</taxon>
        <taxon>Streptophyta</taxon>
        <taxon>Embryophyta</taxon>
        <taxon>Tracheophyta</taxon>
        <taxon>Spermatophyta</taxon>
        <taxon>Magnoliopsida</taxon>
        <taxon>eudicotyledons</taxon>
        <taxon>Gunneridae</taxon>
        <taxon>Pentapetalae</taxon>
        <taxon>rosids</taxon>
        <taxon>fabids</taxon>
        <taxon>Cucurbitales</taxon>
        <taxon>Cucurbitaceae</taxon>
        <taxon>Cucurbiteae</taxon>
        <taxon>Cucurbita</taxon>
    </lineage>
</organism>
<keyword evidence="16" id="KW-1185">Reference proteome</keyword>
<dbReference type="AlphaFoldDB" id="A0AAV6M3I9"/>
<dbReference type="FunFam" id="2.60.120.10:FF:000024">
    <property type="entry name" value="Cyclic nucleotide-gated ion channel 1"/>
    <property type="match status" value="1"/>
</dbReference>
<sequence length="684" mass="79201">MNSALLRGLASSSHGIRGIEKSLKSSSCNNLMPQGLRSGKRILDPQGPFLQSWNKIFVLSCVVAVSLDPLFFYVPVIDNRNKCLRLDEKVETVACILRLFTDLFYVVHIVFQFRTGFIAPSSRVFGRGVLIEDSWAIAMRYLSSYFLIDIFSVLPLPQVMILINIHKIRGLRSWNTENLLKLAVLCQFVPRFLRIYPLYKEVTRTSGMLIETAWAGAAFNLFLYMLASHVFGSIWYLCSVEREAQCWHDACSKHPGCNLTSLYCGYNYSHEGNLFLNASCPIEKPNVGIFNFGIFLQALQSDIGESHFPKKFLHCFWWGLRNLSALGQNLTTSTCKWENCFAILICISGLVLFASLLGNLQVEREVSLCVKLAFEQMCWRSTKTRVEEMRVRRRDVEQWMSHRLLPENIRERVRRYEHYMWQDTRGADEHNLLHNLPKDLHRDIKRHLCLVLLMRVPMFEKMDDQLLDAMCARLKPVLYTEESCIVREGDPVDEMLFIMRGKLLTMTTNGGRTGFFNSDFLMAGDFCGEELLTWGLDPHSSTNLPISTRTVRSLTEVEAFAFKPEDLKIVATQYRRLHSKQLRQIFRFYSQQWRTWAACFLQAAWRWHQRKKLRECVKEEESRLKVVLASIDERSPSLGATIYASRFAANMLRARRRNSCRKARMSMLLQKPAEPDFSLEDNNS</sequence>
<keyword evidence="6" id="KW-0406">Ion transport</keyword>
<evidence type="ECO:0000256" key="11">
    <source>
        <dbReference type="ARBA" id="ARBA00056117"/>
    </source>
</evidence>
<dbReference type="EMBL" id="JAGKQH010000018">
    <property type="protein sequence ID" value="KAG6574231.1"/>
    <property type="molecule type" value="Genomic_DNA"/>
</dbReference>
<evidence type="ECO:0000256" key="10">
    <source>
        <dbReference type="ARBA" id="ARBA00023303"/>
    </source>
</evidence>
<evidence type="ECO:0000256" key="4">
    <source>
        <dbReference type="ARBA" id="ARBA00022692"/>
    </source>
</evidence>
<keyword evidence="10" id="KW-0407">Ion channel</keyword>
<dbReference type="SMART" id="SM00100">
    <property type="entry name" value="cNMP"/>
    <property type="match status" value="1"/>
</dbReference>
<feature type="non-terminal residue" evidence="15">
    <location>
        <position position="1"/>
    </location>
</feature>
<feature type="transmembrane region" description="Helical" evidence="13">
    <location>
        <begin position="56"/>
        <end position="74"/>
    </location>
</feature>
<gene>
    <name evidence="15" type="primary">CNGC1</name>
    <name evidence="15" type="ORF">SDJN03_28118</name>
</gene>
<evidence type="ECO:0000256" key="3">
    <source>
        <dbReference type="ARBA" id="ARBA00022448"/>
    </source>
</evidence>
<evidence type="ECO:0000256" key="7">
    <source>
        <dbReference type="ARBA" id="ARBA00023136"/>
    </source>
</evidence>
<evidence type="ECO:0000256" key="13">
    <source>
        <dbReference type="SAM" id="Phobius"/>
    </source>
</evidence>
<evidence type="ECO:0000313" key="15">
    <source>
        <dbReference type="EMBL" id="KAG6574231.1"/>
    </source>
</evidence>
<feature type="domain" description="Cyclic nucleotide-binding" evidence="14">
    <location>
        <begin position="458"/>
        <end position="542"/>
    </location>
</feature>
<keyword evidence="7 13" id="KW-0472">Membrane</keyword>
<dbReference type="PANTHER" id="PTHR45651">
    <property type="entry name" value="CYCLIC NUCLEOTIDE-GATED ION CHANNEL 15-RELATED-RELATED"/>
    <property type="match status" value="1"/>
</dbReference>
<evidence type="ECO:0000256" key="2">
    <source>
        <dbReference type="ARBA" id="ARBA00010486"/>
    </source>
</evidence>
<feature type="transmembrane region" description="Helical" evidence="13">
    <location>
        <begin position="340"/>
        <end position="360"/>
    </location>
</feature>
<proteinExistence type="inferred from homology"/>
<dbReference type="Proteomes" id="UP000685013">
    <property type="component" value="Chromosome 18"/>
</dbReference>
<dbReference type="FunFam" id="1.10.287.630:FF:000003">
    <property type="entry name" value="Cyclic nucleotide-gated ion channel 1"/>
    <property type="match status" value="1"/>
</dbReference>
<feature type="transmembrane region" description="Helical" evidence="13">
    <location>
        <begin position="145"/>
        <end position="166"/>
    </location>
</feature>
<reference evidence="15 16" key="1">
    <citation type="journal article" date="2021" name="Hortic Res">
        <title>The domestication of Cucurbita argyrosperma as revealed by the genome of its wild relative.</title>
        <authorList>
            <person name="Barrera-Redondo J."/>
            <person name="Sanchez-de la Vega G."/>
            <person name="Aguirre-Liguori J.A."/>
            <person name="Castellanos-Morales G."/>
            <person name="Gutierrez-Guerrero Y.T."/>
            <person name="Aguirre-Dugua X."/>
            <person name="Aguirre-Planter E."/>
            <person name="Tenaillon M.I."/>
            <person name="Lira-Saade R."/>
            <person name="Eguiarte L.E."/>
        </authorList>
    </citation>
    <scope>NUCLEOTIDE SEQUENCE [LARGE SCALE GENOMIC DNA]</scope>
    <source>
        <strain evidence="15">JBR-2021</strain>
    </source>
</reference>
<evidence type="ECO:0000313" key="16">
    <source>
        <dbReference type="Proteomes" id="UP000685013"/>
    </source>
</evidence>
<comment type="subunit">
    <text evidence="12">Interacts (via N-terminus) with DMI1 (via c-terminus). The Nod factor has no effect on this interaction, implying that the complex is maintained after activation.</text>
</comment>
<dbReference type="GO" id="GO:0005216">
    <property type="term" value="F:monoatomic ion channel activity"/>
    <property type="evidence" value="ECO:0007669"/>
    <property type="project" value="InterPro"/>
</dbReference>
<dbReference type="PROSITE" id="PS50042">
    <property type="entry name" value="CNMP_BINDING_3"/>
    <property type="match status" value="1"/>
</dbReference>
<comment type="subcellular location">
    <subcellularLocation>
        <location evidence="1">Nucleus membrane</location>
        <topology evidence="1">Multi-pass membrane protein</topology>
    </subcellularLocation>
</comment>
<evidence type="ECO:0000256" key="5">
    <source>
        <dbReference type="ARBA" id="ARBA00022989"/>
    </source>
</evidence>
<evidence type="ECO:0000256" key="6">
    <source>
        <dbReference type="ARBA" id="ARBA00023065"/>
    </source>
</evidence>
<dbReference type="GO" id="GO:0031965">
    <property type="term" value="C:nuclear membrane"/>
    <property type="evidence" value="ECO:0007669"/>
    <property type="project" value="UniProtKB-SubCell"/>
</dbReference>
<dbReference type="InterPro" id="IPR005821">
    <property type="entry name" value="Ion_trans_dom"/>
</dbReference>
<name>A0AAV6M3I9_9ROSI</name>
<dbReference type="CDD" id="cd00038">
    <property type="entry name" value="CAP_ED"/>
    <property type="match status" value="1"/>
</dbReference>
<feature type="transmembrane region" description="Helical" evidence="13">
    <location>
        <begin position="217"/>
        <end position="238"/>
    </location>
</feature>
<dbReference type="Pfam" id="PF00027">
    <property type="entry name" value="cNMP_binding"/>
    <property type="match status" value="1"/>
</dbReference>
<evidence type="ECO:0000256" key="1">
    <source>
        <dbReference type="ARBA" id="ARBA00004232"/>
    </source>
</evidence>